<dbReference type="PROSITE" id="PS51257">
    <property type="entry name" value="PROKAR_LIPOPROTEIN"/>
    <property type="match status" value="1"/>
</dbReference>
<evidence type="ECO:0000313" key="2">
    <source>
        <dbReference type="Proteomes" id="UP000321039"/>
    </source>
</evidence>
<gene>
    <name evidence="1" type="ORF">FV139_11495</name>
</gene>
<accession>A0A5C9A4S5</accession>
<comment type="caution">
    <text evidence="1">The sequence shown here is derived from an EMBL/GenBank/DDBJ whole genome shotgun (WGS) entry which is preliminary data.</text>
</comment>
<name>A0A5C9A4S5_9GAMM</name>
<evidence type="ECO:0000313" key="1">
    <source>
        <dbReference type="EMBL" id="TXS94211.1"/>
    </source>
</evidence>
<dbReference type="Proteomes" id="UP000321039">
    <property type="component" value="Unassembled WGS sequence"/>
</dbReference>
<dbReference type="AlphaFoldDB" id="A0A5C9A4S5"/>
<protein>
    <submittedName>
        <fullName evidence="1">DUF3080 domain-containing protein</fullName>
    </submittedName>
</protein>
<reference evidence="1 2" key="1">
    <citation type="submission" date="2019-08" db="EMBL/GenBank/DDBJ databases">
        <title>Parahaliea maris sp. nov., isolated from the surface seawater.</title>
        <authorList>
            <person name="Liu Y."/>
        </authorList>
    </citation>
    <scope>NUCLEOTIDE SEQUENCE [LARGE SCALE GENOMIC DNA]</scope>
    <source>
        <strain evidence="1 2">HSLHS9</strain>
    </source>
</reference>
<proteinExistence type="predicted"/>
<sequence length="350" mass="38903">MDAAHRRELGYKGRMKKGPLLLLGVLALAACARPGPEALFDTYLERLERTLDVARPPVDRPQLPRQPDRAGLRLVFESTKLDTLDFLSLSGCEVQITIGKRNSSLGRMASASQRLLLDLEYLRLAPECINWQRQKGNDELALVLREAYLQKQAQLPRRIFLATLGGPEYRALWQRPHDLTGYPANTGPAVVTALEAITTESERWLAGDYRADNLNLELLLSEVNKGDGGALLLALATQSSWLGVADRMLNARQARGPLCLPPLRPAVADILPNVVARFFAGEIQPWSAAVNRRQYQLLPPVLALESLLQSALPPAYTQWQAQRDALLDQWRLAPKRHVHAVQELLAPCTA</sequence>
<dbReference type="InterPro" id="IPR021431">
    <property type="entry name" value="DUF3080"/>
</dbReference>
<dbReference type="Pfam" id="PF11279">
    <property type="entry name" value="DUF3080"/>
    <property type="match status" value="1"/>
</dbReference>
<organism evidence="1 2">
    <name type="scientific">Parahaliea maris</name>
    <dbReference type="NCBI Taxonomy" id="2716870"/>
    <lineage>
        <taxon>Bacteria</taxon>
        <taxon>Pseudomonadati</taxon>
        <taxon>Pseudomonadota</taxon>
        <taxon>Gammaproteobacteria</taxon>
        <taxon>Cellvibrionales</taxon>
        <taxon>Halieaceae</taxon>
        <taxon>Parahaliea</taxon>
    </lineage>
</organism>
<keyword evidence="2" id="KW-1185">Reference proteome</keyword>
<dbReference type="EMBL" id="VRZA01000003">
    <property type="protein sequence ID" value="TXS94211.1"/>
    <property type="molecule type" value="Genomic_DNA"/>
</dbReference>